<evidence type="ECO:0000313" key="2">
    <source>
        <dbReference type="EMBL" id="CAG7594477.1"/>
    </source>
</evidence>
<gene>
    <name evidence="2" type="ORF">MHYMCMPASI_00782</name>
</gene>
<proteinExistence type="predicted"/>
<evidence type="ECO:0000313" key="3">
    <source>
        <dbReference type="Proteomes" id="UP000837675"/>
    </source>
</evidence>
<organism evidence="2 3">
    <name type="scientific">Hyalomma marginatum</name>
    <dbReference type="NCBI Taxonomy" id="34627"/>
    <lineage>
        <taxon>Eukaryota</taxon>
        <taxon>Metazoa</taxon>
        <taxon>Ecdysozoa</taxon>
        <taxon>Arthropoda</taxon>
        <taxon>Chelicerata</taxon>
        <taxon>Arachnida</taxon>
        <taxon>Acari</taxon>
        <taxon>Parasitiformes</taxon>
        <taxon>Ixodida</taxon>
        <taxon>Ixodoidea</taxon>
        <taxon>Ixodidae</taxon>
        <taxon>Hyalomminae</taxon>
        <taxon>Hyalomma</taxon>
    </lineage>
</organism>
<name>A0A8S4BWN1_9ACAR</name>
<accession>A0A8S4BWN1</accession>
<keyword evidence="3" id="KW-1185">Reference proteome</keyword>
<keyword evidence="1" id="KW-1133">Transmembrane helix</keyword>
<evidence type="ECO:0000256" key="1">
    <source>
        <dbReference type="SAM" id="Phobius"/>
    </source>
</evidence>
<sequence length="70" mass="8058">MEEAPITIKVGLDRDPGGKGFVQTYFIHIRNLLLLYKEFGFMRLTAFHVFFIFGSITAVGVLFSLFCFLY</sequence>
<protein>
    <submittedName>
        <fullName evidence="2">Putative glycosyltransferase</fullName>
    </submittedName>
</protein>
<dbReference type="Proteomes" id="UP000837675">
    <property type="component" value="Unassembled WGS sequence"/>
</dbReference>
<comment type="caution">
    <text evidence="2">The sequence shown here is derived from an EMBL/GenBank/DDBJ whole genome shotgun (WGS) entry which is preliminary data.</text>
</comment>
<keyword evidence="1" id="KW-0812">Transmembrane</keyword>
<reference evidence="2" key="1">
    <citation type="submission" date="2021-06" db="EMBL/GenBank/DDBJ databases">
        <authorList>
            <person name="Nardi T."/>
            <person name="Nardi T."/>
        </authorList>
    </citation>
    <scope>NUCLEOTIDE SEQUENCE</scope>
</reference>
<keyword evidence="1" id="KW-0472">Membrane</keyword>
<dbReference type="EMBL" id="CAJVAF010000305">
    <property type="protein sequence ID" value="CAG7594477.1"/>
    <property type="molecule type" value="Genomic_DNA"/>
</dbReference>
<dbReference type="AlphaFoldDB" id="A0A8S4BWN1"/>
<feature type="transmembrane region" description="Helical" evidence="1">
    <location>
        <begin position="46"/>
        <end position="69"/>
    </location>
</feature>